<dbReference type="InterPro" id="IPR002126">
    <property type="entry name" value="Cadherin-like_dom"/>
</dbReference>
<dbReference type="InterPro" id="IPR000233">
    <property type="entry name" value="Cadherin_Y-type_LIR"/>
</dbReference>
<dbReference type="GO" id="GO:0016342">
    <property type="term" value="C:catenin complex"/>
    <property type="evidence" value="ECO:0007669"/>
    <property type="project" value="TreeGrafter"/>
</dbReference>
<dbReference type="PANTHER" id="PTHR24027:SF106">
    <property type="entry name" value="CADHERIN-18"/>
    <property type="match status" value="1"/>
</dbReference>
<evidence type="ECO:0000313" key="17">
    <source>
        <dbReference type="EMBL" id="CAL1580597.1"/>
    </source>
</evidence>
<sequence>MHTLNIEVWNPTTDPRFSHMGPFRDSTSLQVIVGDVDEPPLFSMDFYILDVYENSPAGTQVGTVSAQDPDTTNSQMRYFIEKEEGRAMFFTIGVNSGLIRTNQALDREETAWHNLTVMAAEVDTVEAVRDCFESALWDELCDPHGQDIHGMTECITGYINFCFQNTSVTRNLLCFANNKPWINSDIKTLLKAKRHAFRSGNEEELRDVQRNLRTSVRETKARYRGQMEAQLSKQNIKDNPRMMSYVQVTIQVLDINDNVPSVAGSNSAIIACDNTRVGQVIQTLRAADRDNFANGQFSFWIPPELQANPNFTVRDNGDSTAGLVSRRREGFSGQRDSSFSLVLVVSDGGEPPLSSTATLHIRVCACERNRGRYGANVCQAQAFLSSAGISTGAFVAILLCTLILLATVMLFTQLHLKKTSKDKLILSEEDIRENVVTYDDEGGGEEDTEAFDITALRNPKVSERYPKLQSYYDRSTYKDTETDSEEEIVIVQRKRDYFGAYSPESAPSWFASGCVQRDVSRSEPSLLLDGHDVVRQVLQRKVSQANRETRGPPYDSLQTYAYEGRGSLAGSVSSLGLTQDSFPELSCTDLEEWGPNQLILGLIIGDQDSTDS</sequence>
<dbReference type="GO" id="GO:0005912">
    <property type="term" value="C:adherens junction"/>
    <property type="evidence" value="ECO:0007669"/>
    <property type="project" value="TreeGrafter"/>
</dbReference>
<feature type="domain" description="Cadherin" evidence="16">
    <location>
        <begin position="43"/>
        <end position="262"/>
    </location>
</feature>
<feature type="transmembrane region" description="Helical" evidence="15">
    <location>
        <begin position="387"/>
        <end position="411"/>
    </location>
</feature>
<evidence type="ECO:0000256" key="15">
    <source>
        <dbReference type="SAM" id="Phobius"/>
    </source>
</evidence>
<dbReference type="GO" id="GO:0034332">
    <property type="term" value="P:adherens junction organization"/>
    <property type="evidence" value="ECO:0007669"/>
    <property type="project" value="TreeGrafter"/>
</dbReference>
<evidence type="ECO:0000256" key="4">
    <source>
        <dbReference type="ARBA" id="ARBA00022723"/>
    </source>
</evidence>
<dbReference type="GO" id="GO:0000902">
    <property type="term" value="P:cell morphogenesis"/>
    <property type="evidence" value="ECO:0007669"/>
    <property type="project" value="TreeGrafter"/>
</dbReference>
<dbReference type="Pfam" id="PF01049">
    <property type="entry name" value="CADH_Y-type_LIR"/>
    <property type="match status" value="1"/>
</dbReference>
<evidence type="ECO:0000256" key="14">
    <source>
        <dbReference type="RuleBase" id="RU004357"/>
    </source>
</evidence>
<dbReference type="GO" id="GO:0007043">
    <property type="term" value="P:cell-cell junction assembly"/>
    <property type="evidence" value="ECO:0007669"/>
    <property type="project" value="TreeGrafter"/>
</dbReference>
<dbReference type="GO" id="GO:0002009">
    <property type="term" value="P:morphogenesis of an epithelium"/>
    <property type="evidence" value="ECO:0007669"/>
    <property type="project" value="UniProtKB-ARBA"/>
</dbReference>
<keyword evidence="10 15" id="KW-0472">Membrane</keyword>
<evidence type="ECO:0000256" key="13">
    <source>
        <dbReference type="RuleBase" id="RU003318"/>
    </source>
</evidence>
<comment type="subcellular location">
    <subcellularLocation>
        <location evidence="1 13">Cell membrane</location>
        <topology evidence="1 13">Single-pass type I membrane protein</topology>
    </subcellularLocation>
</comment>
<dbReference type="Proteomes" id="UP001497482">
    <property type="component" value="Chromosome 14"/>
</dbReference>
<dbReference type="InterPro" id="IPR039808">
    <property type="entry name" value="Cadherin"/>
</dbReference>
<evidence type="ECO:0000259" key="16">
    <source>
        <dbReference type="PROSITE" id="PS50268"/>
    </source>
</evidence>
<dbReference type="Pfam" id="PF00028">
    <property type="entry name" value="Cadherin"/>
    <property type="match status" value="2"/>
</dbReference>
<keyword evidence="3 13" id="KW-0812">Transmembrane</keyword>
<evidence type="ECO:0000256" key="2">
    <source>
        <dbReference type="ARBA" id="ARBA00022475"/>
    </source>
</evidence>
<dbReference type="InterPro" id="IPR020894">
    <property type="entry name" value="Cadherin_CS"/>
</dbReference>
<name>A0AAV2JX26_KNICA</name>
<dbReference type="Gene3D" id="4.10.900.10">
    <property type="entry name" value="TCF3-CBD (Catenin binding domain)"/>
    <property type="match status" value="1"/>
</dbReference>
<evidence type="ECO:0000256" key="9">
    <source>
        <dbReference type="ARBA" id="ARBA00022989"/>
    </source>
</evidence>
<dbReference type="GO" id="GO:0007156">
    <property type="term" value="P:homophilic cell adhesion via plasma membrane adhesion molecules"/>
    <property type="evidence" value="ECO:0007669"/>
    <property type="project" value="InterPro"/>
</dbReference>
<gene>
    <name evidence="17" type="ORF">KC01_LOCUS11420</name>
</gene>
<evidence type="ECO:0000256" key="8">
    <source>
        <dbReference type="ARBA" id="ARBA00022889"/>
    </source>
</evidence>
<accession>A0AAV2JX26</accession>
<keyword evidence="18" id="KW-1185">Reference proteome</keyword>
<evidence type="ECO:0000256" key="1">
    <source>
        <dbReference type="ARBA" id="ARBA00004251"/>
    </source>
</evidence>
<evidence type="ECO:0000256" key="6">
    <source>
        <dbReference type="ARBA" id="ARBA00022737"/>
    </source>
</evidence>
<evidence type="ECO:0000256" key="11">
    <source>
        <dbReference type="ARBA" id="ARBA00023180"/>
    </source>
</evidence>
<keyword evidence="8 13" id="KW-0130">Cell adhesion</keyword>
<proteinExistence type="predicted"/>
<dbReference type="GO" id="GO:0044331">
    <property type="term" value="P:cell-cell adhesion mediated by cadherin"/>
    <property type="evidence" value="ECO:0007669"/>
    <property type="project" value="TreeGrafter"/>
</dbReference>
<dbReference type="GO" id="GO:0045296">
    <property type="term" value="F:cadherin binding"/>
    <property type="evidence" value="ECO:0007669"/>
    <property type="project" value="TreeGrafter"/>
</dbReference>
<keyword evidence="11" id="KW-0325">Glycoprotein</keyword>
<evidence type="ECO:0000256" key="5">
    <source>
        <dbReference type="ARBA" id="ARBA00022729"/>
    </source>
</evidence>
<evidence type="ECO:0000256" key="12">
    <source>
        <dbReference type="PROSITE-ProRule" id="PRU00043"/>
    </source>
</evidence>
<dbReference type="PROSITE" id="PS00232">
    <property type="entry name" value="CADHERIN_1"/>
    <property type="match status" value="1"/>
</dbReference>
<dbReference type="Gene3D" id="2.60.40.60">
    <property type="entry name" value="Cadherins"/>
    <property type="match status" value="2"/>
</dbReference>
<dbReference type="GO" id="GO:0005509">
    <property type="term" value="F:calcium ion binding"/>
    <property type="evidence" value="ECO:0007669"/>
    <property type="project" value="UniProtKB-UniRule"/>
</dbReference>
<keyword evidence="5" id="KW-0732">Signal</keyword>
<organism evidence="17 18">
    <name type="scientific">Knipowitschia caucasica</name>
    <name type="common">Caucasian dwarf goby</name>
    <name type="synonym">Pomatoschistus caucasicus</name>
    <dbReference type="NCBI Taxonomy" id="637954"/>
    <lineage>
        <taxon>Eukaryota</taxon>
        <taxon>Metazoa</taxon>
        <taxon>Chordata</taxon>
        <taxon>Craniata</taxon>
        <taxon>Vertebrata</taxon>
        <taxon>Euteleostomi</taxon>
        <taxon>Actinopterygii</taxon>
        <taxon>Neopterygii</taxon>
        <taxon>Teleostei</taxon>
        <taxon>Neoteleostei</taxon>
        <taxon>Acanthomorphata</taxon>
        <taxon>Gobiaria</taxon>
        <taxon>Gobiiformes</taxon>
        <taxon>Gobioidei</taxon>
        <taxon>Gobiidae</taxon>
        <taxon>Gobiinae</taxon>
        <taxon>Knipowitschia</taxon>
    </lineage>
</organism>
<feature type="domain" description="Cadherin" evidence="16">
    <location>
        <begin position="272"/>
        <end position="383"/>
    </location>
</feature>
<keyword evidence="4" id="KW-0479">Metal-binding</keyword>
<dbReference type="CDD" id="cd11304">
    <property type="entry name" value="Cadherin_repeat"/>
    <property type="match status" value="2"/>
</dbReference>
<dbReference type="PROSITE" id="PS50268">
    <property type="entry name" value="CADHERIN_2"/>
    <property type="match status" value="2"/>
</dbReference>
<dbReference type="PRINTS" id="PR00205">
    <property type="entry name" value="CADHERIN"/>
</dbReference>
<dbReference type="PANTHER" id="PTHR24027">
    <property type="entry name" value="CADHERIN-23"/>
    <property type="match status" value="1"/>
</dbReference>
<dbReference type="AlphaFoldDB" id="A0AAV2JX26"/>
<evidence type="ECO:0000256" key="7">
    <source>
        <dbReference type="ARBA" id="ARBA00022837"/>
    </source>
</evidence>
<dbReference type="FunFam" id="2.60.40.60:FF:000123">
    <property type="entry name" value="Protocadherin beta 4"/>
    <property type="match status" value="1"/>
</dbReference>
<dbReference type="InterPro" id="IPR015919">
    <property type="entry name" value="Cadherin-like_sf"/>
</dbReference>
<keyword evidence="7 12" id="KW-0106">Calcium</keyword>
<dbReference type="SUPFAM" id="SSF49313">
    <property type="entry name" value="Cadherin-like"/>
    <property type="match status" value="2"/>
</dbReference>
<keyword evidence="2" id="KW-1003">Cell membrane</keyword>
<evidence type="ECO:0000256" key="3">
    <source>
        <dbReference type="ARBA" id="ARBA00022692"/>
    </source>
</evidence>
<dbReference type="GO" id="GO:0008013">
    <property type="term" value="F:beta-catenin binding"/>
    <property type="evidence" value="ECO:0007669"/>
    <property type="project" value="TreeGrafter"/>
</dbReference>
<dbReference type="EMBL" id="OZ035836">
    <property type="protein sequence ID" value="CAL1580597.1"/>
    <property type="molecule type" value="Genomic_DNA"/>
</dbReference>
<evidence type="ECO:0000313" key="18">
    <source>
        <dbReference type="Proteomes" id="UP001497482"/>
    </source>
</evidence>
<comment type="function">
    <text evidence="14">Cadherins are calcium-dependent cell adhesion proteins.</text>
</comment>
<protein>
    <recommendedName>
        <fullName evidence="16">Cadherin domain-containing protein</fullName>
    </recommendedName>
</protein>
<evidence type="ECO:0000256" key="10">
    <source>
        <dbReference type="ARBA" id="ARBA00023136"/>
    </source>
</evidence>
<dbReference type="InterPro" id="IPR027397">
    <property type="entry name" value="Catenin-bd_sf"/>
</dbReference>
<dbReference type="GO" id="GO:0016339">
    <property type="term" value="P:calcium-dependent cell-cell adhesion via plasma membrane cell adhesion molecules"/>
    <property type="evidence" value="ECO:0007669"/>
    <property type="project" value="TreeGrafter"/>
</dbReference>
<dbReference type="SMART" id="SM00112">
    <property type="entry name" value="CA"/>
    <property type="match status" value="2"/>
</dbReference>
<keyword evidence="9 15" id="KW-1133">Transmembrane helix</keyword>
<reference evidence="17 18" key="1">
    <citation type="submission" date="2024-04" db="EMBL/GenBank/DDBJ databases">
        <authorList>
            <person name="Waldvogel A.-M."/>
            <person name="Schoenle A."/>
        </authorList>
    </citation>
    <scope>NUCLEOTIDE SEQUENCE [LARGE SCALE GENOMIC DNA]</scope>
</reference>
<dbReference type="GO" id="GO:0016477">
    <property type="term" value="P:cell migration"/>
    <property type="evidence" value="ECO:0007669"/>
    <property type="project" value="TreeGrafter"/>
</dbReference>
<keyword evidence="6" id="KW-0677">Repeat</keyword>